<gene>
    <name evidence="2" type="ORF">CK203_103404</name>
</gene>
<name>A0A438BQR2_VITVI</name>
<comment type="caution">
    <text evidence="2">The sequence shown here is derived from an EMBL/GenBank/DDBJ whole genome shotgun (WGS) entry which is preliminary data.</text>
</comment>
<sequence length="240" mass="27145">MAPLPGEGATSTVKQPLSKYALNEDMSMKAKLASMARRIEEFELRNVHTEAQPQTMPTSFEYIKPSQPYNPPSTSTINEYIFIGASHFNDKQSHGGLCRGNGKLPPQPHHNLQGTNAKRSRKVLKIDTLVGDCYDNSMDKPSIENHKVQDDKGLPEPFKASTSLGKRRERNSLDQMGRMPILFGIQGEFSMKWVCMMLAKIEVMVKTRELFPIDIIQCKSLMKDANFIWDPGKLKQDNIF</sequence>
<organism evidence="2 3">
    <name type="scientific">Vitis vinifera</name>
    <name type="common">Grape</name>
    <dbReference type="NCBI Taxonomy" id="29760"/>
    <lineage>
        <taxon>Eukaryota</taxon>
        <taxon>Viridiplantae</taxon>
        <taxon>Streptophyta</taxon>
        <taxon>Embryophyta</taxon>
        <taxon>Tracheophyta</taxon>
        <taxon>Spermatophyta</taxon>
        <taxon>Magnoliopsida</taxon>
        <taxon>eudicotyledons</taxon>
        <taxon>Gunneridae</taxon>
        <taxon>Pentapetalae</taxon>
        <taxon>rosids</taxon>
        <taxon>Vitales</taxon>
        <taxon>Vitaceae</taxon>
        <taxon>Viteae</taxon>
        <taxon>Vitis</taxon>
    </lineage>
</organism>
<evidence type="ECO:0000256" key="1">
    <source>
        <dbReference type="SAM" id="MobiDB-lite"/>
    </source>
</evidence>
<evidence type="ECO:0000313" key="3">
    <source>
        <dbReference type="Proteomes" id="UP000288805"/>
    </source>
</evidence>
<dbReference type="Proteomes" id="UP000288805">
    <property type="component" value="Unassembled WGS sequence"/>
</dbReference>
<dbReference type="EMBL" id="QGNW01002657">
    <property type="protein sequence ID" value="RVW13299.1"/>
    <property type="molecule type" value="Genomic_DNA"/>
</dbReference>
<feature type="region of interest" description="Disordered" evidence="1">
    <location>
        <begin position="145"/>
        <end position="167"/>
    </location>
</feature>
<protein>
    <submittedName>
        <fullName evidence="2">Uncharacterized protein</fullName>
    </submittedName>
</protein>
<proteinExistence type="predicted"/>
<accession>A0A438BQR2</accession>
<feature type="compositionally biased region" description="Basic and acidic residues" evidence="1">
    <location>
        <begin position="145"/>
        <end position="154"/>
    </location>
</feature>
<dbReference type="AlphaFoldDB" id="A0A438BQR2"/>
<evidence type="ECO:0000313" key="2">
    <source>
        <dbReference type="EMBL" id="RVW13299.1"/>
    </source>
</evidence>
<reference evidence="2 3" key="1">
    <citation type="journal article" date="2018" name="PLoS Genet.">
        <title>Population sequencing reveals clonal diversity and ancestral inbreeding in the grapevine cultivar Chardonnay.</title>
        <authorList>
            <person name="Roach M.J."/>
            <person name="Johnson D.L."/>
            <person name="Bohlmann J."/>
            <person name="van Vuuren H.J."/>
            <person name="Jones S.J."/>
            <person name="Pretorius I.S."/>
            <person name="Schmidt S.A."/>
            <person name="Borneman A.R."/>
        </authorList>
    </citation>
    <scope>NUCLEOTIDE SEQUENCE [LARGE SCALE GENOMIC DNA]</scope>
    <source>
        <strain evidence="3">cv. Chardonnay</strain>
        <tissue evidence="2">Leaf</tissue>
    </source>
</reference>